<dbReference type="Gene3D" id="3.10.450.50">
    <property type="match status" value="1"/>
</dbReference>
<reference evidence="3" key="1">
    <citation type="submission" date="2016-07" db="EMBL/GenBank/DDBJ databases">
        <title>Frankia sp. NRRL B-16219 Genome sequencing.</title>
        <authorList>
            <person name="Ghodhbane-Gtari F."/>
            <person name="Swanson E."/>
            <person name="Gueddou A."/>
            <person name="Louati M."/>
            <person name="Nouioui I."/>
            <person name="Hezbri K."/>
            <person name="Abebe-Akele F."/>
            <person name="Simpson S."/>
            <person name="Morris K."/>
            <person name="Thomas K."/>
            <person name="Gtari M."/>
            <person name="Tisa L.S."/>
        </authorList>
    </citation>
    <scope>NUCLEOTIDE SEQUENCE [LARGE SCALE GENOMIC DNA]</scope>
    <source>
        <strain evidence="3">NRRL B-16219</strain>
    </source>
</reference>
<evidence type="ECO:0000259" key="1">
    <source>
        <dbReference type="Pfam" id="PF13577"/>
    </source>
</evidence>
<dbReference type="SUPFAM" id="SSF54427">
    <property type="entry name" value="NTF2-like"/>
    <property type="match status" value="1"/>
</dbReference>
<proteinExistence type="predicted"/>
<evidence type="ECO:0000313" key="3">
    <source>
        <dbReference type="Proteomes" id="UP000179769"/>
    </source>
</evidence>
<evidence type="ECO:0000313" key="2">
    <source>
        <dbReference type="EMBL" id="OHV27139.1"/>
    </source>
</evidence>
<dbReference type="InterPro" id="IPR032710">
    <property type="entry name" value="NTF2-like_dom_sf"/>
</dbReference>
<dbReference type="EMBL" id="MAXA01000224">
    <property type="protein sequence ID" value="OHV27139.1"/>
    <property type="molecule type" value="Genomic_DNA"/>
</dbReference>
<dbReference type="Pfam" id="PF13577">
    <property type="entry name" value="SnoaL_4"/>
    <property type="match status" value="1"/>
</dbReference>
<dbReference type="InterPro" id="IPR037401">
    <property type="entry name" value="SnoaL-like"/>
</dbReference>
<sequence length="149" mass="16667">MSNFQEDHAQISDVVVRYATGIDQRDWELLRTCWTPDVEADYGSFGQFTGADALTEVMARTHENMGPTFHRISNIAIRIDGDRAAVRSYVHGVLLVTPDDPANWVDVIGSYEDIFLRTTEGWRISRRVARTARTLTASTTPPAAQLAPE</sequence>
<name>A0A1S1Q0Q3_9ACTN</name>
<dbReference type="AlphaFoldDB" id="A0A1S1Q0Q3"/>
<dbReference type="OrthoDB" id="981191at2"/>
<dbReference type="Proteomes" id="UP000179769">
    <property type="component" value="Unassembled WGS sequence"/>
</dbReference>
<comment type="caution">
    <text evidence="2">The sequence shown here is derived from an EMBL/GenBank/DDBJ whole genome shotgun (WGS) entry which is preliminary data.</text>
</comment>
<keyword evidence="3" id="KW-1185">Reference proteome</keyword>
<protein>
    <submittedName>
        <fullName evidence="2">Polyketide cyclase</fullName>
    </submittedName>
</protein>
<organism evidence="2 3">
    <name type="scientific">Parafrankia soli</name>
    <dbReference type="NCBI Taxonomy" id="2599596"/>
    <lineage>
        <taxon>Bacteria</taxon>
        <taxon>Bacillati</taxon>
        <taxon>Actinomycetota</taxon>
        <taxon>Actinomycetes</taxon>
        <taxon>Frankiales</taxon>
        <taxon>Frankiaceae</taxon>
        <taxon>Parafrankia</taxon>
    </lineage>
</organism>
<accession>A0A1S1Q0Q3</accession>
<dbReference type="CDD" id="cd00531">
    <property type="entry name" value="NTF2_like"/>
    <property type="match status" value="1"/>
</dbReference>
<gene>
    <name evidence="2" type="ORF">BBK14_04405</name>
</gene>
<feature type="domain" description="SnoaL-like" evidence="1">
    <location>
        <begin position="6"/>
        <end position="127"/>
    </location>
</feature>
<dbReference type="RefSeq" id="WP_071064894.1">
    <property type="nucleotide sequence ID" value="NZ_MAXA01000224.1"/>
</dbReference>